<evidence type="ECO:0000313" key="1">
    <source>
        <dbReference type="EMBL" id="MCO1337134.1"/>
    </source>
</evidence>
<reference evidence="1" key="1">
    <citation type="journal article" date="2022" name="Arch. Microbiol.">
        <title>Microbulbifer okhotskensis sp. nov., isolated from a deep bottom sediment of the Okhotsk Sea.</title>
        <authorList>
            <person name="Romanenko L."/>
            <person name="Kurilenko V."/>
            <person name="Otstavnykh N."/>
            <person name="Velansky P."/>
            <person name="Isaeva M."/>
            <person name="Mikhailov V."/>
        </authorList>
    </citation>
    <scope>NUCLEOTIDE SEQUENCE</scope>
    <source>
        <strain evidence="1">OS29</strain>
    </source>
</reference>
<dbReference type="Proteomes" id="UP001139028">
    <property type="component" value="Unassembled WGS sequence"/>
</dbReference>
<accession>A0A9X2ESQ5</accession>
<feature type="non-terminal residue" evidence="1">
    <location>
        <position position="1"/>
    </location>
</feature>
<organism evidence="1 2">
    <name type="scientific">Microbulbifer okhotskensis</name>
    <dbReference type="NCBI Taxonomy" id="2926617"/>
    <lineage>
        <taxon>Bacteria</taxon>
        <taxon>Pseudomonadati</taxon>
        <taxon>Pseudomonadota</taxon>
        <taxon>Gammaproteobacteria</taxon>
        <taxon>Cellvibrionales</taxon>
        <taxon>Microbulbiferaceae</taxon>
        <taxon>Microbulbifer</taxon>
    </lineage>
</organism>
<dbReference type="EMBL" id="JALBWM010000401">
    <property type="protein sequence ID" value="MCO1337134.1"/>
    <property type="molecule type" value="Genomic_DNA"/>
</dbReference>
<proteinExistence type="predicted"/>
<name>A0A9X2ESQ5_9GAMM</name>
<protein>
    <submittedName>
        <fullName evidence="1">Uncharacterized protein</fullName>
    </submittedName>
</protein>
<comment type="caution">
    <text evidence="1">The sequence shown here is derived from an EMBL/GenBank/DDBJ whole genome shotgun (WGS) entry which is preliminary data.</text>
</comment>
<dbReference type="RefSeq" id="WP_252473398.1">
    <property type="nucleotide sequence ID" value="NZ_JALBWM010000401.1"/>
</dbReference>
<gene>
    <name evidence="1" type="ORF">MO867_22680</name>
</gene>
<evidence type="ECO:0000313" key="2">
    <source>
        <dbReference type="Proteomes" id="UP001139028"/>
    </source>
</evidence>
<dbReference type="AlphaFoldDB" id="A0A9X2ESQ5"/>
<keyword evidence="2" id="KW-1185">Reference proteome</keyword>
<sequence>MRPVIAYVEAGTAKLYWYDSSAGAQTTSTWPGIITPRLTLDDKRSTQTSASDVIFAYLNNGHLYYRQQRDRYEIEYRLQENVNSPGLIKIGMNRQFRLQFLLKP</sequence>